<dbReference type="InterPro" id="IPR000182">
    <property type="entry name" value="GNAT_dom"/>
</dbReference>
<evidence type="ECO:0000313" key="2">
    <source>
        <dbReference type="EMBL" id="MBO8426818.1"/>
    </source>
</evidence>
<dbReference type="PANTHER" id="PTHR43792">
    <property type="entry name" value="GNAT FAMILY, PUTATIVE (AFU_ORTHOLOGUE AFUA_3G00765)-RELATED-RELATED"/>
    <property type="match status" value="1"/>
</dbReference>
<accession>A0A9D9GWR7</accession>
<dbReference type="AlphaFoldDB" id="A0A9D9GWR7"/>
<name>A0A9D9GWR7_9FIRM</name>
<dbReference type="GO" id="GO:0016747">
    <property type="term" value="F:acyltransferase activity, transferring groups other than amino-acyl groups"/>
    <property type="evidence" value="ECO:0007669"/>
    <property type="project" value="InterPro"/>
</dbReference>
<dbReference type="SUPFAM" id="SSF88697">
    <property type="entry name" value="PUA domain-like"/>
    <property type="match status" value="1"/>
</dbReference>
<dbReference type="InterPro" id="IPR015947">
    <property type="entry name" value="PUA-like_sf"/>
</dbReference>
<reference evidence="2" key="1">
    <citation type="submission" date="2020-10" db="EMBL/GenBank/DDBJ databases">
        <authorList>
            <person name="Gilroy R."/>
        </authorList>
    </citation>
    <scope>NUCLEOTIDE SEQUENCE</scope>
    <source>
        <strain evidence="2">17113</strain>
    </source>
</reference>
<proteinExistence type="predicted"/>
<reference evidence="2" key="2">
    <citation type="journal article" date="2021" name="PeerJ">
        <title>Extensive microbial diversity within the chicken gut microbiome revealed by metagenomics and culture.</title>
        <authorList>
            <person name="Gilroy R."/>
            <person name="Ravi A."/>
            <person name="Getino M."/>
            <person name="Pursley I."/>
            <person name="Horton D.L."/>
            <person name="Alikhan N.F."/>
            <person name="Baker D."/>
            <person name="Gharbi K."/>
            <person name="Hall N."/>
            <person name="Watson M."/>
            <person name="Adriaenssens E.M."/>
            <person name="Foster-Nyarko E."/>
            <person name="Jarju S."/>
            <person name="Secka A."/>
            <person name="Antonio M."/>
            <person name="Oren A."/>
            <person name="Chaudhuri R.R."/>
            <person name="La Ragione R."/>
            <person name="Hildebrand F."/>
            <person name="Pallen M.J."/>
        </authorList>
    </citation>
    <scope>NUCLEOTIDE SEQUENCE</scope>
    <source>
        <strain evidence="2">17113</strain>
    </source>
</reference>
<dbReference type="PANTHER" id="PTHR43792:SF1">
    <property type="entry name" value="N-ACETYLTRANSFERASE DOMAIN-CONTAINING PROTEIN"/>
    <property type="match status" value="1"/>
</dbReference>
<dbReference type="Proteomes" id="UP000823634">
    <property type="component" value="Unassembled WGS sequence"/>
</dbReference>
<dbReference type="Gene3D" id="2.30.130.30">
    <property type="entry name" value="Hypothetical protein"/>
    <property type="match status" value="1"/>
</dbReference>
<dbReference type="Gene3D" id="3.40.630.30">
    <property type="match status" value="1"/>
</dbReference>
<dbReference type="EMBL" id="JADINA010000038">
    <property type="protein sequence ID" value="MBO8426818.1"/>
    <property type="molecule type" value="Genomic_DNA"/>
</dbReference>
<dbReference type="InterPro" id="IPR016181">
    <property type="entry name" value="Acyl_CoA_acyltransferase"/>
</dbReference>
<protein>
    <submittedName>
        <fullName evidence="2">GNAT family N-acetyltransferase</fullName>
    </submittedName>
</protein>
<organism evidence="2 3">
    <name type="scientific">Candidatus Alloenteromonas pullistercoris</name>
    <dbReference type="NCBI Taxonomy" id="2840785"/>
    <lineage>
        <taxon>Bacteria</taxon>
        <taxon>Bacillati</taxon>
        <taxon>Bacillota</taxon>
        <taxon>Bacillota incertae sedis</taxon>
        <taxon>Candidatus Alloenteromonas</taxon>
    </lineage>
</organism>
<gene>
    <name evidence="2" type="ORF">IAC61_05880</name>
</gene>
<dbReference type="InterPro" id="IPR051531">
    <property type="entry name" value="N-acetyltransferase"/>
</dbReference>
<comment type="caution">
    <text evidence="2">The sequence shown here is derived from an EMBL/GenBank/DDBJ whole genome shotgun (WGS) entry which is preliminary data.</text>
</comment>
<evidence type="ECO:0000313" key="3">
    <source>
        <dbReference type="Proteomes" id="UP000823634"/>
    </source>
</evidence>
<dbReference type="Pfam" id="PF13302">
    <property type="entry name" value="Acetyltransf_3"/>
    <property type="match status" value="1"/>
</dbReference>
<dbReference type="PROSITE" id="PS51186">
    <property type="entry name" value="GNAT"/>
    <property type="match status" value="1"/>
</dbReference>
<dbReference type="SUPFAM" id="SSF55729">
    <property type="entry name" value="Acyl-CoA N-acyltransferases (Nat)"/>
    <property type="match status" value="1"/>
</dbReference>
<evidence type="ECO:0000259" key="1">
    <source>
        <dbReference type="PROSITE" id="PS51186"/>
    </source>
</evidence>
<feature type="domain" description="N-acetyltransferase" evidence="1">
    <location>
        <begin position="10"/>
        <end position="163"/>
    </location>
</feature>
<sequence length="292" mass="33632">MEETIATARLTLRRFNKEDAKDIYEGYATDVEVTRYLTWLPHSNIKETAALLDMWIAEYDDPKTCRYAITEKGIDKAIGSIDVVGFHPDGNPEIGYCLARPYWGKGYMKEAVTALVDKLSTEYPKIHIRAQRENIGSNLVIASCGFAFKEEAKETCSQSKPTEICVNRFEFSTESTHPSIHRLSLRKNPFLYIKNGKKDIEMRLYDEKRKKIKAGDYLDFHCLEGDGRILAYVKAIHIRESFHSLYCDFPHSRLGYESDQQGRAEDMEEYYPKELIEKNKVVGIEIKTISSN</sequence>